<evidence type="ECO:0000313" key="1">
    <source>
        <dbReference type="EMBL" id="HIR01858.1"/>
    </source>
</evidence>
<dbReference type="SUPFAM" id="SSF56507">
    <property type="entry name" value="Methionine synthase activation domain-like"/>
    <property type="match status" value="1"/>
</dbReference>
<dbReference type="InterPro" id="IPR037010">
    <property type="entry name" value="VitB12-dep_Met_synth_activ_sf"/>
</dbReference>
<dbReference type="EMBL" id="DVGB01000078">
    <property type="protein sequence ID" value="HIR01858.1"/>
    <property type="molecule type" value="Genomic_DNA"/>
</dbReference>
<sequence length="240" mass="26083">MALACHVDRSETLRYLGYRGQELTEELEGRIDGVIERCERDLRPDGLFAVYPVSAPASPGALQEVPRLELAGANMVLEGASICEHLRGAREVALMAVTLGARSEQELRRLSALDPLEALVYDAACSSFVEAAADALEDEVVRYADACGMVTNGRFSPGYGDFPLEAQPSIVRTLRADIRLGLTVLPTHLLLPTKSITSVLGLFDVLPSRHEENEACASCALRATCEMRKRGVVCHGRTRT</sequence>
<accession>A0A9D1A2H1</accession>
<dbReference type="AlphaFoldDB" id="A0A9D1A2H1"/>
<protein>
    <submittedName>
        <fullName evidence="1">Vitamin B12 dependent methionine synthase</fullName>
    </submittedName>
</protein>
<gene>
    <name evidence="1" type="ORF">IAA69_06320</name>
</gene>
<comment type="caution">
    <text evidence="1">The sequence shown here is derived from an EMBL/GenBank/DDBJ whole genome shotgun (WGS) entry which is preliminary data.</text>
</comment>
<dbReference type="Proteomes" id="UP000824261">
    <property type="component" value="Unassembled WGS sequence"/>
</dbReference>
<name>A0A9D1A2H1_9ACTN</name>
<evidence type="ECO:0000313" key="2">
    <source>
        <dbReference type="Proteomes" id="UP000824261"/>
    </source>
</evidence>
<proteinExistence type="predicted"/>
<reference evidence="1" key="1">
    <citation type="submission" date="2020-10" db="EMBL/GenBank/DDBJ databases">
        <authorList>
            <person name="Gilroy R."/>
        </authorList>
    </citation>
    <scope>NUCLEOTIDE SEQUENCE</scope>
    <source>
        <strain evidence="1">ChiGjej1B1-2707</strain>
    </source>
</reference>
<dbReference type="Gene3D" id="3.40.109.40">
    <property type="match status" value="1"/>
</dbReference>
<reference evidence="1" key="2">
    <citation type="journal article" date="2021" name="PeerJ">
        <title>Extensive microbial diversity within the chicken gut microbiome revealed by metagenomics and culture.</title>
        <authorList>
            <person name="Gilroy R."/>
            <person name="Ravi A."/>
            <person name="Getino M."/>
            <person name="Pursley I."/>
            <person name="Horton D.L."/>
            <person name="Alikhan N.F."/>
            <person name="Baker D."/>
            <person name="Gharbi K."/>
            <person name="Hall N."/>
            <person name="Watson M."/>
            <person name="Adriaenssens E.M."/>
            <person name="Foster-Nyarko E."/>
            <person name="Jarju S."/>
            <person name="Secka A."/>
            <person name="Antonio M."/>
            <person name="Oren A."/>
            <person name="Chaudhuri R.R."/>
            <person name="La Ragione R."/>
            <person name="Hildebrand F."/>
            <person name="Pallen M.J."/>
        </authorList>
    </citation>
    <scope>NUCLEOTIDE SEQUENCE</scope>
    <source>
        <strain evidence="1">ChiGjej1B1-2707</strain>
    </source>
</reference>
<organism evidence="1 2">
    <name type="scientific">Candidatus Aveggerthella stercoripullorum</name>
    <dbReference type="NCBI Taxonomy" id="2840688"/>
    <lineage>
        <taxon>Bacteria</taxon>
        <taxon>Bacillati</taxon>
        <taxon>Actinomycetota</taxon>
        <taxon>Coriobacteriia</taxon>
        <taxon>Eggerthellales</taxon>
        <taxon>Eggerthellaceae</taxon>
        <taxon>Eggerthellaceae incertae sedis</taxon>
        <taxon>Candidatus Aveggerthella</taxon>
    </lineage>
</organism>
<dbReference type="GO" id="GO:0008705">
    <property type="term" value="F:methionine synthase activity"/>
    <property type="evidence" value="ECO:0007669"/>
    <property type="project" value="InterPro"/>
</dbReference>